<feature type="binding site" evidence="11">
    <location>
        <position position="59"/>
    </location>
    <ligand>
        <name>S-adenosyl-L-methionine</name>
        <dbReference type="ChEBI" id="CHEBI:59789"/>
    </ligand>
</feature>
<evidence type="ECO:0000256" key="3">
    <source>
        <dbReference type="ARBA" id="ARBA00016505"/>
    </source>
</evidence>
<dbReference type="Proteomes" id="UP000286317">
    <property type="component" value="Unassembled WGS sequence"/>
</dbReference>
<comment type="catalytic activity">
    <reaction evidence="10">
        <text>adenosine(2085) in 23S rRNA + 2 S-adenosyl-L-methionine = N(6)-dimethyladenosine(2085) in 23S rRNA + 2 S-adenosyl-L-homocysteine + 2 H(+)</text>
        <dbReference type="Rhea" id="RHEA:42784"/>
        <dbReference type="Rhea" id="RHEA-COMP:10237"/>
        <dbReference type="Rhea" id="RHEA-COMP:10238"/>
        <dbReference type="ChEBI" id="CHEBI:15378"/>
        <dbReference type="ChEBI" id="CHEBI:57856"/>
        <dbReference type="ChEBI" id="CHEBI:59789"/>
        <dbReference type="ChEBI" id="CHEBI:74411"/>
        <dbReference type="ChEBI" id="CHEBI:74493"/>
        <dbReference type="EC" id="2.1.1.184"/>
    </reaction>
</comment>
<feature type="non-terminal residue" evidence="13">
    <location>
        <position position="165"/>
    </location>
</feature>
<evidence type="ECO:0000313" key="14">
    <source>
        <dbReference type="Proteomes" id="UP000286317"/>
    </source>
</evidence>
<comment type="caution">
    <text evidence="13">The sequence shown here is derived from an EMBL/GenBank/DDBJ whole genome shotgun (WGS) entry which is preliminary data.</text>
</comment>
<evidence type="ECO:0000256" key="1">
    <source>
        <dbReference type="ARBA" id="ARBA00003100"/>
    </source>
</evidence>
<evidence type="ECO:0000256" key="4">
    <source>
        <dbReference type="ARBA" id="ARBA00022603"/>
    </source>
</evidence>
<sequence length="165" mass="19118">MNNKNPKNSQNFITSQKHINEILNETNIGIDDNIIEIGTGKGHFTKYMSNIARFITSIEIDKALYCNLKNDISLSTNIELVNKDILIYEFPKYKQYKVFGSIPYNISTEIVKKILYESNAEYNYLNVEFGFAKRIMDKKRALALLLLPKIDIESLKVILNSYFHP</sequence>
<name>A0A418IBJ9_9STAP</name>
<evidence type="ECO:0000256" key="8">
    <source>
        <dbReference type="ARBA" id="ARBA00029941"/>
    </source>
</evidence>
<reference evidence="13 14" key="1">
    <citation type="journal article" date="2016" name="Front. Microbiol.">
        <title>Comprehensive Phylogenetic Analysis of Bovine Non-aureus Staphylococci Species Based on Whole-Genome Sequencing.</title>
        <authorList>
            <person name="Naushad S."/>
            <person name="Barkema H.W."/>
            <person name="Luby C."/>
            <person name="Condas L.A."/>
            <person name="Nobrega D.B."/>
            <person name="Carson D.A."/>
            <person name="De Buck J."/>
        </authorList>
    </citation>
    <scope>NUCLEOTIDE SEQUENCE [LARGE SCALE GENOMIC DNA]</scope>
    <source>
        <strain evidence="13 14">SNUC 4554</strain>
    </source>
</reference>
<dbReference type="PANTHER" id="PTHR11727:SF7">
    <property type="entry name" value="DIMETHYLADENOSINE TRANSFERASE-RELATED"/>
    <property type="match status" value="1"/>
</dbReference>
<feature type="binding site" evidence="11">
    <location>
        <position position="84"/>
    </location>
    <ligand>
        <name>S-adenosyl-L-methionine</name>
        <dbReference type="ChEBI" id="CHEBI:59789"/>
    </ligand>
</feature>
<feature type="domain" description="Ribosomal RNA adenine methylase transferase N-terminal" evidence="12">
    <location>
        <begin position="18"/>
        <end position="165"/>
    </location>
</feature>
<dbReference type="InterPro" id="IPR001737">
    <property type="entry name" value="KsgA/Erm"/>
</dbReference>
<organism evidence="13 14">
    <name type="scientific">Staphylococcus shinii</name>
    <dbReference type="NCBI Taxonomy" id="2912228"/>
    <lineage>
        <taxon>Bacteria</taxon>
        <taxon>Bacillati</taxon>
        <taxon>Bacillota</taxon>
        <taxon>Bacilli</taxon>
        <taxon>Bacillales</taxon>
        <taxon>Staphylococcaceae</taxon>
        <taxon>Staphylococcus</taxon>
    </lineage>
</organism>
<evidence type="ECO:0000256" key="9">
    <source>
        <dbReference type="ARBA" id="ARBA00030809"/>
    </source>
</evidence>
<dbReference type="Gene3D" id="3.40.50.150">
    <property type="entry name" value="Vaccinia Virus protein VP39"/>
    <property type="match status" value="1"/>
</dbReference>
<evidence type="ECO:0000256" key="7">
    <source>
        <dbReference type="ARBA" id="ARBA00022884"/>
    </source>
</evidence>
<dbReference type="OrthoDB" id="9786598at2"/>
<dbReference type="GO" id="GO:0005829">
    <property type="term" value="C:cytosol"/>
    <property type="evidence" value="ECO:0007669"/>
    <property type="project" value="TreeGrafter"/>
</dbReference>
<dbReference type="Pfam" id="PF00398">
    <property type="entry name" value="RrnaAD"/>
    <property type="match status" value="1"/>
</dbReference>
<accession>A0A418IBJ9</accession>
<keyword evidence="6 11" id="KW-0949">S-adenosyl-L-methionine</keyword>
<dbReference type="PROSITE" id="PS51689">
    <property type="entry name" value="SAM_RNA_A_N6_MT"/>
    <property type="match status" value="1"/>
</dbReference>
<dbReference type="GO" id="GO:0003723">
    <property type="term" value="F:RNA binding"/>
    <property type="evidence" value="ECO:0007669"/>
    <property type="project" value="UniProtKB-UniRule"/>
</dbReference>
<dbReference type="GO" id="GO:0000179">
    <property type="term" value="F:rRNA (adenine-N6,N6-)-dimethyltransferase activity"/>
    <property type="evidence" value="ECO:0007669"/>
    <property type="project" value="UniProtKB-UniRule"/>
</dbReference>
<feature type="binding site" evidence="11">
    <location>
        <position position="38"/>
    </location>
    <ligand>
        <name>S-adenosyl-L-methionine</name>
        <dbReference type="ChEBI" id="CHEBI:59789"/>
    </ligand>
</feature>
<keyword evidence="5 11" id="KW-0808">Transferase</keyword>
<feature type="binding site" evidence="11">
    <location>
        <position position="11"/>
    </location>
    <ligand>
        <name>S-adenosyl-L-methionine</name>
        <dbReference type="ChEBI" id="CHEBI:59789"/>
    </ligand>
</feature>
<dbReference type="EMBL" id="QXUF01000227">
    <property type="protein sequence ID" value="RIM95532.1"/>
    <property type="molecule type" value="Genomic_DNA"/>
</dbReference>
<evidence type="ECO:0000256" key="6">
    <source>
        <dbReference type="ARBA" id="ARBA00022691"/>
    </source>
</evidence>
<dbReference type="EC" id="2.1.1.184" evidence="2"/>
<dbReference type="PROSITE" id="PS01131">
    <property type="entry name" value="RRNA_A_DIMETH"/>
    <property type="match status" value="1"/>
</dbReference>
<feature type="binding site" evidence="11">
    <location>
        <position position="101"/>
    </location>
    <ligand>
        <name>S-adenosyl-L-methionine</name>
        <dbReference type="ChEBI" id="CHEBI:59789"/>
    </ligand>
</feature>
<comment type="function">
    <text evidence="1">This protein produces a dimethylation of the adenine residue at position 2085 in 23S rRNA, resulting in reduced affinity between ribosomes and macrolide-lincosamide-streptogramin B antibiotics.</text>
</comment>
<dbReference type="AlphaFoldDB" id="A0A418IBJ9"/>
<keyword evidence="14" id="KW-1185">Reference proteome</keyword>
<feature type="binding site" evidence="11">
    <location>
        <position position="13"/>
    </location>
    <ligand>
        <name>S-adenosyl-L-methionine</name>
        <dbReference type="ChEBI" id="CHEBI:59789"/>
    </ligand>
</feature>
<evidence type="ECO:0000313" key="13">
    <source>
        <dbReference type="EMBL" id="RIM95532.1"/>
    </source>
</evidence>
<dbReference type="RefSeq" id="WP_119605397.1">
    <property type="nucleotide sequence ID" value="NZ_QXUF01000227.1"/>
</dbReference>
<protein>
    <recommendedName>
        <fullName evidence="3">rRNA adenine N-6-methyltransferase</fullName>
        <ecNumber evidence="2">2.1.1.184</ecNumber>
    </recommendedName>
    <alternativeName>
        <fullName evidence="9">Erythromycin resistance protein</fullName>
    </alternativeName>
    <alternativeName>
        <fullName evidence="8">Macrolide-lincosamide-streptogramin B resistance protein</fullName>
    </alternativeName>
</protein>
<proteinExistence type="inferred from homology"/>
<dbReference type="SUPFAM" id="SSF53335">
    <property type="entry name" value="S-adenosyl-L-methionine-dependent methyltransferases"/>
    <property type="match status" value="1"/>
</dbReference>
<comment type="similarity">
    <text evidence="11">Belongs to the class I-like SAM-binding methyltransferase superfamily. rRNA adenine N(6)-methyltransferase family.</text>
</comment>
<evidence type="ECO:0000256" key="5">
    <source>
        <dbReference type="ARBA" id="ARBA00022679"/>
    </source>
</evidence>
<dbReference type="GO" id="GO:0052910">
    <property type="term" value="F:23S rRNA (adenine(2085)-N(6))-dimethyltransferase activity"/>
    <property type="evidence" value="ECO:0007669"/>
    <property type="project" value="UniProtKB-EC"/>
</dbReference>
<dbReference type="InterPro" id="IPR020598">
    <property type="entry name" value="rRNA_Ade_methylase_Trfase_N"/>
</dbReference>
<gene>
    <name evidence="13" type="ORF">BU112_14685</name>
</gene>
<dbReference type="SMART" id="SM00650">
    <property type="entry name" value="rADc"/>
    <property type="match status" value="1"/>
</dbReference>
<keyword evidence="7 11" id="KW-0694">RNA-binding</keyword>
<dbReference type="InterPro" id="IPR029063">
    <property type="entry name" value="SAM-dependent_MTases_sf"/>
</dbReference>
<evidence type="ECO:0000256" key="10">
    <source>
        <dbReference type="ARBA" id="ARBA00049167"/>
    </source>
</evidence>
<evidence type="ECO:0000256" key="11">
    <source>
        <dbReference type="PROSITE-ProRule" id="PRU01026"/>
    </source>
</evidence>
<evidence type="ECO:0000259" key="12">
    <source>
        <dbReference type="SMART" id="SM00650"/>
    </source>
</evidence>
<evidence type="ECO:0000256" key="2">
    <source>
        <dbReference type="ARBA" id="ARBA00012304"/>
    </source>
</evidence>
<dbReference type="InterPro" id="IPR020596">
    <property type="entry name" value="rRNA_Ade_Mease_Trfase_CS"/>
</dbReference>
<dbReference type="PANTHER" id="PTHR11727">
    <property type="entry name" value="DIMETHYLADENOSINE TRANSFERASE"/>
    <property type="match status" value="1"/>
</dbReference>
<keyword evidence="4 11" id="KW-0489">Methyltransferase</keyword>